<dbReference type="Proteomes" id="UP000249873">
    <property type="component" value="Chromosome"/>
</dbReference>
<dbReference type="AlphaFoldDB" id="A0A2Z4GHG8"/>
<protein>
    <submittedName>
        <fullName evidence="2">Uncharacterized protein</fullName>
    </submittedName>
</protein>
<evidence type="ECO:0000313" key="2">
    <source>
        <dbReference type="EMBL" id="AWW00369.1"/>
    </source>
</evidence>
<keyword evidence="3" id="KW-1185">Reference proteome</keyword>
<keyword evidence="1" id="KW-0732">Signal</keyword>
<name>A0A2Z4GHG8_9BACT</name>
<feature type="signal peptide" evidence="1">
    <location>
        <begin position="1"/>
        <end position="23"/>
    </location>
</feature>
<reference evidence="2 3" key="1">
    <citation type="submission" date="2018-05" db="EMBL/GenBank/DDBJ databases">
        <title>Complete genome sequence of Arcticibacterium luteifluviistationis SM1504T, a cytophagaceae bacterium isolated from Arctic surface seawater.</title>
        <authorList>
            <person name="Li Y."/>
            <person name="Qin Q.-L."/>
        </authorList>
    </citation>
    <scope>NUCLEOTIDE SEQUENCE [LARGE SCALE GENOMIC DNA]</scope>
    <source>
        <strain evidence="2 3">SM1504</strain>
    </source>
</reference>
<evidence type="ECO:0000313" key="3">
    <source>
        <dbReference type="Proteomes" id="UP000249873"/>
    </source>
</evidence>
<dbReference type="RefSeq" id="WP_111373735.1">
    <property type="nucleotide sequence ID" value="NZ_CP029480.1"/>
</dbReference>
<accession>A0A2Z4GHG8</accession>
<gene>
    <name evidence="2" type="ORF">DJ013_20205</name>
</gene>
<dbReference type="KEGG" id="als:DJ013_20205"/>
<evidence type="ECO:0000256" key="1">
    <source>
        <dbReference type="SAM" id="SignalP"/>
    </source>
</evidence>
<sequence length="134" mass="15244">MQKIMTLKTAPLLLIIFFLAACSSQNDYTHCFENVYPYQDDSEKKDVLNLSYVLTGDKVTGEFNWLPLEKDKRIGHFEGTEKNGIITAQYYFEQEGISDSTQISITIENQKAIVKEPGSNFGFQAEISKIDCDQ</sequence>
<dbReference type="PROSITE" id="PS51257">
    <property type="entry name" value="PROKAR_LIPOPROTEIN"/>
    <property type="match status" value="1"/>
</dbReference>
<dbReference type="EMBL" id="CP029480">
    <property type="protein sequence ID" value="AWW00369.1"/>
    <property type="molecule type" value="Genomic_DNA"/>
</dbReference>
<proteinExistence type="predicted"/>
<feature type="chain" id="PRO_5016302754" evidence="1">
    <location>
        <begin position="24"/>
        <end position="134"/>
    </location>
</feature>
<organism evidence="2 3">
    <name type="scientific">Arcticibacterium luteifluviistationis</name>
    <dbReference type="NCBI Taxonomy" id="1784714"/>
    <lineage>
        <taxon>Bacteria</taxon>
        <taxon>Pseudomonadati</taxon>
        <taxon>Bacteroidota</taxon>
        <taxon>Cytophagia</taxon>
        <taxon>Cytophagales</taxon>
        <taxon>Leadbetterellaceae</taxon>
        <taxon>Arcticibacterium</taxon>
    </lineage>
</organism>
<dbReference type="OrthoDB" id="956460at2"/>